<gene>
    <name evidence="1" type="ORF">E4Q08_09410</name>
</gene>
<accession>A0ABX1T735</accession>
<name>A0ABX1T735_9PROT</name>
<dbReference type="Proteomes" id="UP000886469">
    <property type="component" value="Unassembled WGS sequence"/>
</dbReference>
<evidence type="ECO:0000313" key="2">
    <source>
        <dbReference type="Proteomes" id="UP000886469"/>
    </source>
</evidence>
<evidence type="ECO:0000313" key="1">
    <source>
        <dbReference type="EMBL" id="NMQ05467.1"/>
    </source>
</evidence>
<sequence>MAHVPQARLFSWEDVESGSDLDRWSLALDYLPDDALMQALEARRAKGRDDYMQKSSSAVEKSPSTFLWLPSRNDRAGMSENLSECACLG</sequence>
<protein>
    <submittedName>
        <fullName evidence="1">Uncharacterized protein</fullName>
    </submittedName>
</protein>
<dbReference type="EMBL" id="SPMX01000022">
    <property type="protein sequence ID" value="NMQ05467.1"/>
    <property type="molecule type" value="Genomic_DNA"/>
</dbReference>
<dbReference type="RefSeq" id="WP_169070203.1">
    <property type="nucleotide sequence ID" value="NZ_SPMX01000022.1"/>
</dbReference>
<comment type="caution">
    <text evidence="1">The sequence shown here is derived from an EMBL/GenBank/DDBJ whole genome shotgun (WGS) entry which is preliminary data.</text>
</comment>
<reference evidence="1" key="1">
    <citation type="submission" date="2019-03" db="EMBL/GenBank/DDBJ databases">
        <title>Metabolic reconstructions from genomes of highly enriched 'Candidatus Accumulibacter' and 'Candidatus Competibacter' bioreactor populations.</title>
        <authorList>
            <person name="Annavajhala M.K."/>
            <person name="Welles L."/>
            <person name="Abbas B."/>
            <person name="Sorokin D."/>
            <person name="Park H."/>
            <person name="Van Loosdrecht M."/>
            <person name="Chandran K."/>
        </authorList>
    </citation>
    <scope>NUCLEOTIDE SEQUENCE</scope>
    <source>
        <strain evidence="1">SBR_L</strain>
    </source>
</reference>
<keyword evidence="2" id="KW-1185">Reference proteome</keyword>
<organism evidence="1 2">
    <name type="scientific">Candidatus Accumulibacter contiguus</name>
    <dbReference type="NCBI Taxonomy" id="2954381"/>
    <lineage>
        <taxon>Bacteria</taxon>
        <taxon>Pseudomonadati</taxon>
        <taxon>Pseudomonadota</taxon>
        <taxon>Betaproteobacteria</taxon>
        <taxon>Candidatus Accumulibacter</taxon>
    </lineage>
</organism>
<proteinExistence type="predicted"/>